<evidence type="ECO:0000313" key="4">
    <source>
        <dbReference type="Proteomes" id="UP001489004"/>
    </source>
</evidence>
<evidence type="ECO:0000256" key="1">
    <source>
        <dbReference type="SAM" id="MobiDB-lite"/>
    </source>
</evidence>
<accession>A0AAW1PA02</accession>
<dbReference type="Proteomes" id="UP001489004">
    <property type="component" value="Unassembled WGS sequence"/>
</dbReference>
<evidence type="ECO:0000313" key="3">
    <source>
        <dbReference type="EMBL" id="KAK9805682.1"/>
    </source>
</evidence>
<protein>
    <recommendedName>
        <fullName evidence="2">S1 motif domain-containing protein</fullName>
    </recommendedName>
</protein>
<dbReference type="SMART" id="SM00316">
    <property type="entry name" value="S1"/>
    <property type="match status" value="2"/>
</dbReference>
<dbReference type="PANTHER" id="PTHR47559">
    <property type="entry name" value="OS03G0844900 PROTEIN"/>
    <property type="match status" value="1"/>
</dbReference>
<keyword evidence="4" id="KW-1185">Reference proteome</keyword>
<gene>
    <name evidence="3" type="ORF">WJX72_011770</name>
</gene>
<dbReference type="Pfam" id="PF00575">
    <property type="entry name" value="S1"/>
    <property type="match status" value="2"/>
</dbReference>
<feature type="compositionally biased region" description="Low complexity" evidence="1">
    <location>
        <begin position="83"/>
        <end position="103"/>
    </location>
</feature>
<dbReference type="GO" id="GO:0003676">
    <property type="term" value="F:nucleic acid binding"/>
    <property type="evidence" value="ECO:0007669"/>
    <property type="project" value="InterPro"/>
</dbReference>
<comment type="caution">
    <text evidence="3">The sequence shown here is derived from an EMBL/GenBank/DDBJ whole genome shotgun (WGS) entry which is preliminary data.</text>
</comment>
<organism evidence="3 4">
    <name type="scientific">[Myrmecia] bisecta</name>
    <dbReference type="NCBI Taxonomy" id="41462"/>
    <lineage>
        <taxon>Eukaryota</taxon>
        <taxon>Viridiplantae</taxon>
        <taxon>Chlorophyta</taxon>
        <taxon>core chlorophytes</taxon>
        <taxon>Trebouxiophyceae</taxon>
        <taxon>Trebouxiales</taxon>
        <taxon>Trebouxiaceae</taxon>
        <taxon>Myrmecia</taxon>
    </lineage>
</organism>
<dbReference type="Gene3D" id="2.40.50.140">
    <property type="entry name" value="Nucleic acid-binding proteins"/>
    <property type="match status" value="2"/>
</dbReference>
<dbReference type="InterPro" id="IPR012340">
    <property type="entry name" value="NA-bd_OB-fold"/>
</dbReference>
<reference evidence="3 4" key="1">
    <citation type="journal article" date="2024" name="Nat. Commun.">
        <title>Phylogenomics reveals the evolutionary origins of lichenization in chlorophyte algae.</title>
        <authorList>
            <person name="Puginier C."/>
            <person name="Libourel C."/>
            <person name="Otte J."/>
            <person name="Skaloud P."/>
            <person name="Haon M."/>
            <person name="Grisel S."/>
            <person name="Petersen M."/>
            <person name="Berrin J.G."/>
            <person name="Delaux P.M."/>
            <person name="Dal Grande F."/>
            <person name="Keller J."/>
        </authorList>
    </citation>
    <scope>NUCLEOTIDE SEQUENCE [LARGE SCALE GENOMIC DNA]</scope>
    <source>
        <strain evidence="3 4">SAG 2043</strain>
    </source>
</reference>
<proteinExistence type="predicted"/>
<dbReference type="AlphaFoldDB" id="A0AAW1PA02"/>
<dbReference type="InterPro" id="IPR052757">
    <property type="entry name" value="Ribosomal_protein_S1"/>
</dbReference>
<sequence>MKAVFCSSCGGQTRTGTASTSGTVPQSASQPQPHTHLWTRRGLALEHRLQVSRQRHGVVLRAAAADGTEVATAPARPAPPSQEAQAKAAEPTPAKQQAAAAPDAEADADSNDKWQRAAELLASGEPLKTIIRDCNKGGVLVNAFSGLHGFVPYSMLDAKRLPGKQLGEELSGLQAYKDALIGQKITCKVIQVDVEAKKFVLSERAALRGQLLTRMKPGQVVRGVVTRLVDYGAFVALVDKQGYKMGCEGLVHNSELSWNKVITPESVVKLGDEVLCKVRRVDAGAGRLELSLKRLEKDPLKETIDSVLPLGRGLSGPGLTEVAVEVPSGVEDICAALKSEAGVKSVALGRQVEEKRAVSQDLELWLSRDAVEDGYNLVARAGRILQEIHVETDMSNDTMKATIQRVLKRLV</sequence>
<dbReference type="SUPFAM" id="SSF50249">
    <property type="entry name" value="Nucleic acid-binding proteins"/>
    <property type="match status" value="2"/>
</dbReference>
<feature type="region of interest" description="Disordered" evidence="1">
    <location>
        <begin position="68"/>
        <end position="111"/>
    </location>
</feature>
<evidence type="ECO:0000259" key="2">
    <source>
        <dbReference type="PROSITE" id="PS50126"/>
    </source>
</evidence>
<dbReference type="InterPro" id="IPR003029">
    <property type="entry name" value="S1_domain"/>
</dbReference>
<dbReference type="PROSITE" id="PS50126">
    <property type="entry name" value="S1"/>
    <property type="match status" value="2"/>
</dbReference>
<feature type="domain" description="S1 motif" evidence="2">
    <location>
        <begin position="218"/>
        <end position="293"/>
    </location>
</feature>
<dbReference type="PANTHER" id="PTHR47559:SF1">
    <property type="entry name" value="OS03G0844900 PROTEIN"/>
    <property type="match status" value="1"/>
</dbReference>
<name>A0AAW1PA02_9CHLO</name>
<feature type="compositionally biased region" description="Polar residues" evidence="1">
    <location>
        <begin position="9"/>
        <end position="33"/>
    </location>
</feature>
<dbReference type="EMBL" id="JALJOR010000015">
    <property type="protein sequence ID" value="KAK9805682.1"/>
    <property type="molecule type" value="Genomic_DNA"/>
</dbReference>
<feature type="domain" description="S1 motif" evidence="2">
    <location>
        <begin position="124"/>
        <end position="204"/>
    </location>
</feature>
<feature type="region of interest" description="Disordered" evidence="1">
    <location>
        <begin position="1"/>
        <end position="37"/>
    </location>
</feature>